<keyword evidence="1" id="KW-0238">DNA-binding</keyword>
<organism evidence="4 5">
    <name type="scientific">Bacillus siamensis</name>
    <dbReference type="NCBI Taxonomy" id="659243"/>
    <lineage>
        <taxon>Bacteria</taxon>
        <taxon>Bacillati</taxon>
        <taxon>Bacillota</taxon>
        <taxon>Bacilli</taxon>
        <taxon>Bacillales</taxon>
        <taxon>Bacillaceae</taxon>
        <taxon>Bacillus</taxon>
        <taxon>Bacillus amyloliquefaciens group</taxon>
    </lineage>
</organism>
<accession>A0AAI8N0J6</accession>
<dbReference type="AlphaFoldDB" id="A0AAI8N0J6"/>
<dbReference type="EMBL" id="CP025001">
    <property type="protein sequence ID" value="AUJ77577.1"/>
    <property type="molecule type" value="Genomic_DNA"/>
</dbReference>
<evidence type="ECO:0000256" key="2">
    <source>
        <dbReference type="SAM" id="Coils"/>
    </source>
</evidence>
<dbReference type="Gene3D" id="1.10.260.40">
    <property type="entry name" value="lambda repressor-like DNA-binding domains"/>
    <property type="match status" value="1"/>
</dbReference>
<dbReference type="InterPro" id="IPR001387">
    <property type="entry name" value="Cro/C1-type_HTH"/>
</dbReference>
<dbReference type="KEGG" id="bsia:CWD84_12520"/>
<dbReference type="InterPro" id="IPR010982">
    <property type="entry name" value="Lambda_DNA-bd_dom_sf"/>
</dbReference>
<gene>
    <name evidence="4" type="ORF">CWD84_12520</name>
</gene>
<dbReference type="PANTHER" id="PTHR46558:SF11">
    <property type="entry name" value="HTH-TYPE TRANSCRIPTIONAL REGULATOR XRE"/>
    <property type="match status" value="1"/>
</dbReference>
<dbReference type="RefSeq" id="WP_101605489.1">
    <property type="nucleotide sequence ID" value="NZ_CP025001.1"/>
</dbReference>
<sequence length="128" mass="15049">MNPEEKKRMGLRIRELRKQINLSQEALAERLEMKRTNIANYEAGRVVPPGNIILQLAEIFEVTTDYLLGRSDNPKEKNNLLDDNLRQIQRAKTRLKNDADREKMDRMVEMIKLSFVDAFEEDDDEDDI</sequence>
<keyword evidence="5" id="KW-1185">Reference proteome</keyword>
<keyword evidence="2" id="KW-0175">Coiled coil</keyword>
<evidence type="ECO:0000259" key="3">
    <source>
        <dbReference type="PROSITE" id="PS50943"/>
    </source>
</evidence>
<evidence type="ECO:0000256" key="1">
    <source>
        <dbReference type="ARBA" id="ARBA00023125"/>
    </source>
</evidence>
<dbReference type="SMART" id="SM00530">
    <property type="entry name" value="HTH_XRE"/>
    <property type="match status" value="1"/>
</dbReference>
<name>A0AAI8N0J6_9BACI</name>
<dbReference type="Proteomes" id="UP000234366">
    <property type="component" value="Chromosome"/>
</dbReference>
<feature type="coiled-coil region" evidence="2">
    <location>
        <begin position="78"/>
        <end position="105"/>
    </location>
</feature>
<reference evidence="4 5" key="1">
    <citation type="submission" date="2017-11" db="EMBL/GenBank/DDBJ databases">
        <title>Genome sequence and genome mining of multiple bioactive secondary metabolites from a deep sea-derived Bacillus siamensis SCSIO 05746.</title>
        <authorList>
            <person name="Pan H.-Q."/>
            <person name="Ju J.-H."/>
        </authorList>
    </citation>
    <scope>NUCLEOTIDE SEQUENCE [LARGE SCALE GENOMIC DNA]</scope>
    <source>
        <strain evidence="4 5">SCSIO 05746</strain>
    </source>
</reference>
<feature type="domain" description="HTH cro/C1-type" evidence="3">
    <location>
        <begin position="13"/>
        <end position="67"/>
    </location>
</feature>
<proteinExistence type="predicted"/>
<protein>
    <submittedName>
        <fullName evidence="4">XRE family transcriptional regulator</fullName>
    </submittedName>
</protein>
<dbReference type="SUPFAM" id="SSF47413">
    <property type="entry name" value="lambda repressor-like DNA-binding domains"/>
    <property type="match status" value="1"/>
</dbReference>
<dbReference type="Pfam" id="PF12844">
    <property type="entry name" value="HTH_19"/>
    <property type="match status" value="1"/>
</dbReference>
<evidence type="ECO:0000313" key="4">
    <source>
        <dbReference type="EMBL" id="AUJ77577.1"/>
    </source>
</evidence>
<dbReference type="GO" id="GO:0003677">
    <property type="term" value="F:DNA binding"/>
    <property type="evidence" value="ECO:0007669"/>
    <property type="project" value="UniProtKB-KW"/>
</dbReference>
<dbReference type="PANTHER" id="PTHR46558">
    <property type="entry name" value="TRACRIPTIONAL REGULATORY PROTEIN-RELATED-RELATED"/>
    <property type="match status" value="1"/>
</dbReference>
<evidence type="ECO:0000313" key="5">
    <source>
        <dbReference type="Proteomes" id="UP000234366"/>
    </source>
</evidence>
<dbReference type="PROSITE" id="PS50943">
    <property type="entry name" value="HTH_CROC1"/>
    <property type="match status" value="1"/>
</dbReference>
<dbReference type="CDD" id="cd00093">
    <property type="entry name" value="HTH_XRE"/>
    <property type="match status" value="1"/>
</dbReference>